<dbReference type="KEGG" id="caul:KCG34_22990"/>
<organism evidence="2 3">
    <name type="scientific">Phenylobacterium montanum</name>
    <dbReference type="NCBI Taxonomy" id="2823693"/>
    <lineage>
        <taxon>Bacteria</taxon>
        <taxon>Pseudomonadati</taxon>
        <taxon>Pseudomonadota</taxon>
        <taxon>Alphaproteobacteria</taxon>
        <taxon>Caulobacterales</taxon>
        <taxon>Caulobacteraceae</taxon>
        <taxon>Phenylobacterium</taxon>
    </lineage>
</organism>
<feature type="transmembrane region" description="Helical" evidence="1">
    <location>
        <begin position="107"/>
        <end position="129"/>
    </location>
</feature>
<proteinExistence type="predicted"/>
<keyword evidence="1" id="KW-0812">Transmembrane</keyword>
<evidence type="ECO:0000256" key="1">
    <source>
        <dbReference type="SAM" id="Phobius"/>
    </source>
</evidence>
<keyword evidence="1" id="KW-1133">Transmembrane helix</keyword>
<feature type="transmembrane region" description="Helical" evidence="1">
    <location>
        <begin position="78"/>
        <end position="100"/>
    </location>
</feature>
<gene>
    <name evidence="2" type="ORF">KCG34_22990</name>
</gene>
<protein>
    <submittedName>
        <fullName evidence="2">Uncharacterized protein</fullName>
    </submittedName>
</protein>
<accession>A0A975IUK0</accession>
<name>A0A975IUK0_9CAUL</name>
<sequence>MTSAQIVGWAALALAWSAALWKGGRPERLGASLVGAAWILTPIVELRESWYQPQYGILAVDFLTLVGLAALAMRYGRYWPICAAGFQAIAVLTHLAFLVNPQALYRAYLFGNFSIGFLLLGAILGGVIMEGGTPPLRRPWAWPRPPASRSSP</sequence>
<evidence type="ECO:0000313" key="3">
    <source>
        <dbReference type="Proteomes" id="UP000676409"/>
    </source>
</evidence>
<dbReference type="Proteomes" id="UP000676409">
    <property type="component" value="Chromosome"/>
</dbReference>
<feature type="transmembrane region" description="Helical" evidence="1">
    <location>
        <begin position="55"/>
        <end position="72"/>
    </location>
</feature>
<keyword evidence="1" id="KW-0472">Membrane</keyword>
<keyword evidence="3" id="KW-1185">Reference proteome</keyword>
<dbReference type="EMBL" id="CP073078">
    <property type="protein sequence ID" value="QUD87873.1"/>
    <property type="molecule type" value="Genomic_DNA"/>
</dbReference>
<reference evidence="2" key="1">
    <citation type="submission" date="2021-04" db="EMBL/GenBank/DDBJ databases">
        <title>The complete genome sequence of Caulobacter sp. S6.</title>
        <authorList>
            <person name="Tang Y."/>
            <person name="Ouyang W."/>
            <person name="Liu Q."/>
            <person name="Huang B."/>
            <person name="Guo Z."/>
            <person name="Lei P."/>
        </authorList>
    </citation>
    <scope>NUCLEOTIDE SEQUENCE</scope>
    <source>
        <strain evidence="2">S6</strain>
    </source>
</reference>
<evidence type="ECO:0000313" key="2">
    <source>
        <dbReference type="EMBL" id="QUD87873.1"/>
    </source>
</evidence>
<dbReference type="AlphaFoldDB" id="A0A975IUK0"/>
<dbReference type="RefSeq" id="WP_211937924.1">
    <property type="nucleotide sequence ID" value="NZ_CP073078.1"/>
</dbReference>